<dbReference type="Proteomes" id="UP000034617">
    <property type="component" value="Unassembled WGS sequence"/>
</dbReference>
<evidence type="ECO:0000313" key="1">
    <source>
        <dbReference type="EMBL" id="KKT37596.1"/>
    </source>
</evidence>
<dbReference type="EMBL" id="LCHM01000022">
    <property type="protein sequence ID" value="KKT37596.1"/>
    <property type="molecule type" value="Genomic_DNA"/>
</dbReference>
<organism evidence="1 2">
    <name type="scientific">Candidatus Gottesmanbacteria bacterium GW2011_GWB1_44_11c</name>
    <dbReference type="NCBI Taxonomy" id="1618447"/>
    <lineage>
        <taxon>Bacteria</taxon>
        <taxon>Candidatus Gottesmaniibacteriota</taxon>
    </lineage>
</organism>
<dbReference type="Gene3D" id="3.90.550.10">
    <property type="entry name" value="Spore Coat Polysaccharide Biosynthesis Protein SpsA, Chain A"/>
    <property type="match status" value="1"/>
</dbReference>
<name>A0A0G1GRC2_9BACT</name>
<sequence length="236" mass="27204">MDQTQLTIVVVSNNPHSRKLLKETRVDTVYPVDTSFGFSQSNNKAIEESVKLYDSDYYLFINDDAWVETDFFRVLQRIIHEKHPDVVIPLMLKNKSNNIDSFGVEYFTSGYAKNSIFNDVKTTLASAGCVCIKTSFLEKIKQTYGFYFNPILDYYLEDVELSIRASAIGGMFVKERLLVARHQGSVTSGKKSYFSMYHTYRNIIWVIILTWPIPVIVKNLPKILLVHGWTVLYAAW</sequence>
<comment type="caution">
    <text evidence="1">The sequence shown here is derived from an EMBL/GenBank/DDBJ whole genome shotgun (WGS) entry which is preliminary data.</text>
</comment>
<proteinExistence type="predicted"/>
<feature type="non-terminal residue" evidence="1">
    <location>
        <position position="236"/>
    </location>
</feature>
<gene>
    <name evidence="1" type="ORF">UW22_C0022G0001</name>
</gene>
<accession>A0A0G1GRC2</accession>
<evidence type="ECO:0000313" key="2">
    <source>
        <dbReference type="Proteomes" id="UP000034617"/>
    </source>
</evidence>
<reference evidence="1 2" key="1">
    <citation type="journal article" date="2015" name="Nature">
        <title>rRNA introns, odd ribosomes, and small enigmatic genomes across a large radiation of phyla.</title>
        <authorList>
            <person name="Brown C.T."/>
            <person name="Hug L.A."/>
            <person name="Thomas B.C."/>
            <person name="Sharon I."/>
            <person name="Castelle C.J."/>
            <person name="Singh A."/>
            <person name="Wilkins M.J."/>
            <person name="Williams K.H."/>
            <person name="Banfield J.F."/>
        </authorList>
    </citation>
    <scope>NUCLEOTIDE SEQUENCE [LARGE SCALE GENOMIC DNA]</scope>
</reference>
<dbReference type="GO" id="GO:0016740">
    <property type="term" value="F:transferase activity"/>
    <property type="evidence" value="ECO:0007669"/>
    <property type="project" value="UniProtKB-KW"/>
</dbReference>
<keyword evidence="1" id="KW-0808">Transferase</keyword>
<protein>
    <submittedName>
        <fullName evidence="1">Glycosyl transferase family 2 family protein</fullName>
    </submittedName>
</protein>
<dbReference type="SUPFAM" id="SSF53448">
    <property type="entry name" value="Nucleotide-diphospho-sugar transferases"/>
    <property type="match status" value="1"/>
</dbReference>
<dbReference type="InterPro" id="IPR029044">
    <property type="entry name" value="Nucleotide-diphossugar_trans"/>
</dbReference>
<dbReference type="AlphaFoldDB" id="A0A0G1GRC2"/>